<dbReference type="Proteomes" id="UP000474104">
    <property type="component" value="Unassembled WGS sequence"/>
</dbReference>
<dbReference type="RefSeq" id="WP_044990924.1">
    <property type="nucleotide sequence ID" value="NZ_RHJS01000002.1"/>
</dbReference>
<accession>A0A3R8JLI1</accession>
<dbReference type="AlphaFoldDB" id="A0A3R8JLI1"/>
<evidence type="ECO:0000313" key="3">
    <source>
        <dbReference type="Proteomes" id="UP000274920"/>
    </source>
</evidence>
<keyword evidence="3" id="KW-1185">Reference proteome</keyword>
<organism evidence="2 3">
    <name type="scientific">Schaedlerella arabinosiphila</name>
    <dbReference type="NCBI Taxonomy" id="2044587"/>
    <lineage>
        <taxon>Bacteria</taxon>
        <taxon>Bacillati</taxon>
        <taxon>Bacillota</taxon>
        <taxon>Clostridia</taxon>
        <taxon>Lachnospirales</taxon>
        <taxon>Lachnospiraceae</taxon>
        <taxon>Schaedlerella</taxon>
    </lineage>
</organism>
<dbReference type="EMBL" id="RHJS01000002">
    <property type="protein sequence ID" value="RRK31276.1"/>
    <property type="molecule type" value="Genomic_DNA"/>
</dbReference>
<comment type="caution">
    <text evidence="2">The sequence shown here is derived from an EMBL/GenBank/DDBJ whole genome shotgun (WGS) entry which is preliminary data.</text>
</comment>
<evidence type="ECO:0008006" key="5">
    <source>
        <dbReference type="Google" id="ProtNLM"/>
    </source>
</evidence>
<dbReference type="Proteomes" id="UP000274920">
    <property type="component" value="Unassembled WGS sequence"/>
</dbReference>
<proteinExistence type="predicted"/>
<evidence type="ECO:0000313" key="4">
    <source>
        <dbReference type="Proteomes" id="UP000474104"/>
    </source>
</evidence>
<dbReference type="OrthoDB" id="2055319at2"/>
<evidence type="ECO:0000313" key="1">
    <source>
        <dbReference type="EMBL" id="NDO71696.1"/>
    </source>
</evidence>
<name>A0A3R8JLI1_9FIRM</name>
<sequence>MKKPTYYLWRDDYATQEEYINEKKRYTRMGFRVVTFIDGPKDRDINEGIKAVIKNHISDYCR</sequence>
<reference evidence="2" key="1">
    <citation type="submission" date="2018-10" db="EMBL/GenBank/DDBJ databases">
        <title>Schaedlerella arabinophila gen. nov. sp. nov., isolated from the mouse intestinal tract and comparative analysis with the genome of the closely related altered Schaedler flora strain ASF502.</title>
        <authorList>
            <person name="Miyake S."/>
            <person name="Soh M."/>
            <person name="Seedorf H."/>
        </authorList>
    </citation>
    <scope>NUCLEOTIDE SEQUENCE [LARGE SCALE GENOMIC DNA]</scope>
    <source>
        <strain evidence="2">DSM 106076</strain>
    </source>
</reference>
<dbReference type="EMBL" id="VIRB01000143">
    <property type="protein sequence ID" value="NDO71696.1"/>
    <property type="molecule type" value="Genomic_DNA"/>
</dbReference>
<gene>
    <name evidence="2" type="ORF">EBB54_07800</name>
    <name evidence="1" type="ORF">FMM80_24805</name>
</gene>
<evidence type="ECO:0000313" key="2">
    <source>
        <dbReference type="EMBL" id="RRK31276.1"/>
    </source>
</evidence>
<reference evidence="1 4" key="2">
    <citation type="submission" date="2019-07" db="EMBL/GenBank/DDBJ databases">
        <title>Draft genome sequences of 15 bacterial species constituting the stable defined intestinal microbiota of the GM15 gnotobiotic mouse model.</title>
        <authorList>
            <person name="Elie C."/>
            <person name="Mathieu A."/>
            <person name="Saliou A."/>
            <person name="Darnaud M."/>
            <person name="Leulier F."/>
            <person name="Tamellini A."/>
        </authorList>
    </citation>
    <scope>NUCLEOTIDE SEQUENCE [LARGE SCALE GENOMIC DNA]</scope>
    <source>
        <strain evidence="4">ASF 502</strain>
        <strain evidence="1">MD300</strain>
    </source>
</reference>
<protein>
    <recommendedName>
        <fullName evidence="5">DUF559 domain-containing protein</fullName>
    </recommendedName>
</protein>